<dbReference type="EMBL" id="KF901121">
    <property type="protein sequence ID" value="AIF18806.1"/>
    <property type="molecule type" value="Genomic_DNA"/>
</dbReference>
<protein>
    <submittedName>
        <fullName evidence="1">Uncharacterized protein</fullName>
    </submittedName>
</protein>
<evidence type="ECO:0000313" key="1">
    <source>
        <dbReference type="EMBL" id="AIF18806.1"/>
    </source>
</evidence>
<name>A0A075HR22_9ARCH</name>
<accession>A0A075HR22</accession>
<organism evidence="1">
    <name type="scientific">uncultured marine thaumarchaeote KM3_84_F03</name>
    <dbReference type="NCBI Taxonomy" id="1456313"/>
    <lineage>
        <taxon>Archaea</taxon>
        <taxon>Nitrososphaerota</taxon>
        <taxon>environmental samples</taxon>
    </lineage>
</organism>
<proteinExistence type="predicted"/>
<reference evidence="1" key="1">
    <citation type="journal article" date="2014" name="Genome Biol. Evol.">
        <title>Pangenome evidence for extensive interdomain horizontal transfer affecting lineage core and shell genes in uncultured planktonic thaumarchaeota and euryarchaeota.</title>
        <authorList>
            <person name="Deschamps P."/>
            <person name="Zivanovic Y."/>
            <person name="Moreira D."/>
            <person name="Rodriguez-Valera F."/>
            <person name="Lopez-Garcia P."/>
        </authorList>
    </citation>
    <scope>NUCLEOTIDE SEQUENCE</scope>
</reference>
<dbReference type="AlphaFoldDB" id="A0A075HR22"/>
<sequence>MALFILTSKKLDVSTSLCADSVVYSDGNGIATILRSRSLLVDIFSAYDVSSSLPEYHLEYSPATLLHADPANNLAILDINLIFHPCVDSRPDALNAAPANAAPAEEENPNPFTSPNLILFSDVIFTLSSIFANSLTLSIIVKARFRTVPCCISSLITNSSFSKFPNSTVVFVNNESRHTEILS</sequence>